<dbReference type="Proteomes" id="UP000318413">
    <property type="component" value="Unassembled WGS sequence"/>
</dbReference>
<keyword evidence="3" id="KW-1185">Reference proteome</keyword>
<dbReference type="OrthoDB" id="793003at2"/>
<evidence type="ECO:0000313" key="3">
    <source>
        <dbReference type="Proteomes" id="UP000318413"/>
    </source>
</evidence>
<sequence>MDAAQRRKRDGVFPPAHQSRRRTGQPGRDLTRAPIIVTALFGRRDQGWLDAMRRAYFPPGRNQLDAHLTLFHHLPPSVEDELKHRLIQDTQGVRAPAARVSALMSLGRGVAFRIDSPELVAIRQHLCEAFAGLLTPQDAGGWRPHVTIQNKVAPGVAKVLLATLTKDFRAREVEIAGLATWWYRGGPWEPLSRHMFA</sequence>
<organism evidence="2 3">
    <name type="scientific">Sphingomonas oligophenolica</name>
    <dbReference type="NCBI Taxonomy" id="301154"/>
    <lineage>
        <taxon>Bacteria</taxon>
        <taxon>Pseudomonadati</taxon>
        <taxon>Pseudomonadota</taxon>
        <taxon>Alphaproteobacteria</taxon>
        <taxon>Sphingomonadales</taxon>
        <taxon>Sphingomonadaceae</taxon>
        <taxon>Sphingomonas</taxon>
    </lineage>
</organism>
<dbReference type="EMBL" id="RCZK01000006">
    <property type="protein sequence ID" value="TPG12378.1"/>
    <property type="molecule type" value="Genomic_DNA"/>
</dbReference>
<dbReference type="SUPFAM" id="SSF55144">
    <property type="entry name" value="LigT-like"/>
    <property type="match status" value="1"/>
</dbReference>
<comment type="caution">
    <text evidence="2">The sequence shown here is derived from an EMBL/GenBank/DDBJ whole genome shotgun (WGS) entry which is preliminary data.</text>
</comment>
<dbReference type="Gene3D" id="3.90.1140.10">
    <property type="entry name" value="Cyclic phosphodiesterase"/>
    <property type="match status" value="1"/>
</dbReference>
<evidence type="ECO:0000256" key="1">
    <source>
        <dbReference type="SAM" id="MobiDB-lite"/>
    </source>
</evidence>
<name>A0A502CHC8_9SPHN</name>
<gene>
    <name evidence="2" type="ORF">EAH84_09455</name>
</gene>
<evidence type="ECO:0000313" key="2">
    <source>
        <dbReference type="EMBL" id="TPG12378.1"/>
    </source>
</evidence>
<reference evidence="2 3" key="1">
    <citation type="journal article" date="2019" name="Environ. Microbiol.">
        <title>Species interactions and distinct microbial communities in high Arctic permafrost affected cryosols are associated with the CH4 and CO2 gas fluxes.</title>
        <authorList>
            <person name="Altshuler I."/>
            <person name="Hamel J."/>
            <person name="Turney S."/>
            <person name="Magnuson E."/>
            <person name="Levesque R."/>
            <person name="Greer C."/>
            <person name="Whyte L.G."/>
        </authorList>
    </citation>
    <scope>NUCLEOTIDE SEQUENCE [LARGE SCALE GENOMIC DNA]</scope>
    <source>
        <strain evidence="2 3">S5.1</strain>
    </source>
</reference>
<dbReference type="Pfam" id="PF13563">
    <property type="entry name" value="2_5_RNA_ligase2"/>
    <property type="match status" value="1"/>
</dbReference>
<accession>A0A502CHC8</accession>
<proteinExistence type="predicted"/>
<dbReference type="AlphaFoldDB" id="A0A502CHC8"/>
<dbReference type="InterPro" id="IPR009097">
    <property type="entry name" value="Cyclic_Pdiesterase"/>
</dbReference>
<keyword evidence="2" id="KW-0436">Ligase</keyword>
<dbReference type="GO" id="GO:0016874">
    <property type="term" value="F:ligase activity"/>
    <property type="evidence" value="ECO:0007669"/>
    <property type="project" value="UniProtKB-KW"/>
</dbReference>
<protein>
    <submittedName>
        <fullName evidence="2">2'-5' RNA ligase family protein</fullName>
    </submittedName>
</protein>
<feature type="region of interest" description="Disordered" evidence="1">
    <location>
        <begin position="1"/>
        <end position="29"/>
    </location>
</feature>